<feature type="transmembrane region" description="Helical" evidence="8">
    <location>
        <begin position="299"/>
        <end position="318"/>
    </location>
</feature>
<feature type="transmembrane region" description="Helical" evidence="8">
    <location>
        <begin position="134"/>
        <end position="155"/>
    </location>
</feature>
<dbReference type="InterPro" id="IPR037294">
    <property type="entry name" value="ABC_BtuC-like"/>
</dbReference>
<dbReference type="PANTHER" id="PTHR30472:SF25">
    <property type="entry name" value="ABC TRANSPORTER PERMEASE PROTEIN MJ0876-RELATED"/>
    <property type="match status" value="1"/>
</dbReference>
<name>A0ABS1KYM8_9BACT</name>
<organism evidence="9 10">
    <name type="scientific">Chryseolinea lacunae</name>
    <dbReference type="NCBI Taxonomy" id="2801331"/>
    <lineage>
        <taxon>Bacteria</taxon>
        <taxon>Pseudomonadati</taxon>
        <taxon>Bacteroidota</taxon>
        <taxon>Cytophagia</taxon>
        <taxon>Cytophagales</taxon>
        <taxon>Fulvivirgaceae</taxon>
        <taxon>Chryseolinea</taxon>
    </lineage>
</organism>
<keyword evidence="6 8" id="KW-1133">Transmembrane helix</keyword>
<evidence type="ECO:0000256" key="5">
    <source>
        <dbReference type="ARBA" id="ARBA00022692"/>
    </source>
</evidence>
<keyword evidence="3" id="KW-0813">Transport</keyword>
<dbReference type="Pfam" id="PF01032">
    <property type="entry name" value="FecCD"/>
    <property type="match status" value="1"/>
</dbReference>
<feature type="transmembrane region" description="Helical" evidence="8">
    <location>
        <begin position="215"/>
        <end position="239"/>
    </location>
</feature>
<protein>
    <submittedName>
        <fullName evidence="9">Iron ABC transporter permease</fullName>
    </submittedName>
</protein>
<evidence type="ECO:0000256" key="8">
    <source>
        <dbReference type="SAM" id="Phobius"/>
    </source>
</evidence>
<feature type="transmembrane region" description="Helical" evidence="8">
    <location>
        <begin position="108"/>
        <end position="128"/>
    </location>
</feature>
<dbReference type="Gene3D" id="1.10.3470.10">
    <property type="entry name" value="ABC transporter involved in vitamin B12 uptake, BtuC"/>
    <property type="match status" value="1"/>
</dbReference>
<keyword evidence="7 8" id="KW-0472">Membrane</keyword>
<reference evidence="9 10" key="1">
    <citation type="submission" date="2021-01" db="EMBL/GenBank/DDBJ databases">
        <title>Chryseolinea sp. Jin1 Genome sequencing and assembly.</title>
        <authorList>
            <person name="Kim I."/>
        </authorList>
    </citation>
    <scope>NUCLEOTIDE SEQUENCE [LARGE SCALE GENOMIC DNA]</scope>
    <source>
        <strain evidence="9 10">Jin1</strain>
    </source>
</reference>
<dbReference type="EMBL" id="JAERRB010000010">
    <property type="protein sequence ID" value="MBL0744383.1"/>
    <property type="molecule type" value="Genomic_DNA"/>
</dbReference>
<dbReference type="SUPFAM" id="SSF81345">
    <property type="entry name" value="ABC transporter involved in vitamin B12 uptake, BtuC"/>
    <property type="match status" value="1"/>
</dbReference>
<feature type="transmembrane region" description="Helical" evidence="8">
    <location>
        <begin position="75"/>
        <end position="96"/>
    </location>
</feature>
<sequence length="355" mass="36898">MNLALPLRDYRTPFLLTGLSTSLVAAVLLSLATGAVSIPVNDVALIFLHKLGLFQHVPVDDVYDLVLTSIRLPRILMTVLIGASLGVSGAALQALFRNPLVEPSLIGVSGGSASAVVLVIVFGGAWAIAPGHWLYNSVLQLTAFGGGIVATFIVLRLSSQLGQTNIAVLILSGVALNALSGAIIGLAIFYADENQLRTFTFWTLGDLGGATWDKLLVAGPLLVGSCVALLFFAPALNVLALGEAEAYHSGANVERVKKQVIALTALAVGISVSLSGIIGFIGLVVPHVIRLGLRPDNRLVLPASVLGGALLLVLADIVARTVVTPSELPIGVVTALVGAPFFIGLLLRAKRKHEL</sequence>
<feature type="transmembrane region" description="Helical" evidence="8">
    <location>
        <begin position="330"/>
        <end position="349"/>
    </location>
</feature>
<evidence type="ECO:0000256" key="7">
    <source>
        <dbReference type="ARBA" id="ARBA00023136"/>
    </source>
</evidence>
<keyword evidence="4" id="KW-1003">Cell membrane</keyword>
<comment type="similarity">
    <text evidence="2">Belongs to the binding-protein-dependent transport system permease family. FecCD subfamily.</text>
</comment>
<accession>A0ABS1KYM8</accession>
<comment type="subcellular location">
    <subcellularLocation>
        <location evidence="1">Cell membrane</location>
        <topology evidence="1">Multi-pass membrane protein</topology>
    </subcellularLocation>
</comment>
<feature type="transmembrane region" description="Helical" evidence="8">
    <location>
        <begin position="260"/>
        <end position="287"/>
    </location>
</feature>
<dbReference type="Proteomes" id="UP000613030">
    <property type="component" value="Unassembled WGS sequence"/>
</dbReference>
<feature type="transmembrane region" description="Helical" evidence="8">
    <location>
        <begin position="167"/>
        <end position="191"/>
    </location>
</feature>
<keyword evidence="10" id="KW-1185">Reference proteome</keyword>
<comment type="caution">
    <text evidence="9">The sequence shown here is derived from an EMBL/GenBank/DDBJ whole genome shotgun (WGS) entry which is preliminary data.</text>
</comment>
<evidence type="ECO:0000313" key="9">
    <source>
        <dbReference type="EMBL" id="MBL0744383.1"/>
    </source>
</evidence>
<dbReference type="InterPro" id="IPR000522">
    <property type="entry name" value="ABC_transptr_permease_BtuC"/>
</dbReference>
<dbReference type="CDD" id="cd06550">
    <property type="entry name" value="TM_ABC_iron-siderophores_like"/>
    <property type="match status" value="1"/>
</dbReference>
<evidence type="ECO:0000256" key="3">
    <source>
        <dbReference type="ARBA" id="ARBA00022448"/>
    </source>
</evidence>
<keyword evidence="5 8" id="KW-0812">Transmembrane</keyword>
<evidence type="ECO:0000256" key="2">
    <source>
        <dbReference type="ARBA" id="ARBA00007935"/>
    </source>
</evidence>
<evidence type="ECO:0000313" key="10">
    <source>
        <dbReference type="Proteomes" id="UP000613030"/>
    </source>
</evidence>
<evidence type="ECO:0000256" key="4">
    <source>
        <dbReference type="ARBA" id="ARBA00022475"/>
    </source>
</evidence>
<dbReference type="PANTHER" id="PTHR30472">
    <property type="entry name" value="FERRIC ENTEROBACTIN TRANSPORT SYSTEM PERMEASE PROTEIN"/>
    <property type="match status" value="1"/>
</dbReference>
<evidence type="ECO:0000256" key="6">
    <source>
        <dbReference type="ARBA" id="ARBA00022989"/>
    </source>
</evidence>
<dbReference type="RefSeq" id="WP_202014036.1">
    <property type="nucleotide sequence ID" value="NZ_JAERRB010000010.1"/>
</dbReference>
<proteinExistence type="inferred from homology"/>
<gene>
    <name evidence="9" type="ORF">JI741_24330</name>
</gene>
<evidence type="ECO:0000256" key="1">
    <source>
        <dbReference type="ARBA" id="ARBA00004651"/>
    </source>
</evidence>